<dbReference type="EMBL" id="JAQONE010000024">
    <property type="protein sequence ID" value="MDC2830177.1"/>
    <property type="molecule type" value="Genomic_DNA"/>
</dbReference>
<reference evidence="1" key="1">
    <citation type="submission" date="2023-01" db="EMBL/GenBank/DDBJ databases">
        <title>Genome analysis of 13 Lactobacillus isolated from gut of wild boar.</title>
        <authorList>
            <person name="Papp P."/>
            <person name="Libisch B."/>
            <person name="Nagy T."/>
            <person name="Olasz F."/>
        </authorList>
    </citation>
    <scope>NUCLEOTIDE SEQUENCE</scope>
    <source>
        <strain evidence="1">F146</strain>
    </source>
</reference>
<evidence type="ECO:0000313" key="2">
    <source>
        <dbReference type="Proteomes" id="UP001220670"/>
    </source>
</evidence>
<accession>A0AAJ1HV89</accession>
<comment type="caution">
    <text evidence="1">The sequence shown here is derived from an EMBL/GenBank/DDBJ whole genome shotgun (WGS) entry which is preliminary data.</text>
</comment>
<sequence>MQANIWTENRIKKYYDVARRVDKILSGYAGENLPEIVIIDSRKLPKTVAASYQQSKEVLYINSDISRDYESTQNYLKGGYFVARDANSIIKHEMTHKRNWDKTKAEYRAHPNKYRDLDDAITQLDMSVYSYFEHMARSEPSLLRQSGYLRTAISLRNYREVVAELNVLSLQDERLMRLLKGVLK</sequence>
<gene>
    <name evidence="1" type="ORF">PO250_07710</name>
</gene>
<protein>
    <submittedName>
        <fullName evidence="1">Uncharacterized protein</fullName>
    </submittedName>
</protein>
<dbReference type="Proteomes" id="UP001220670">
    <property type="component" value="Unassembled WGS sequence"/>
</dbReference>
<name>A0AAJ1HV89_LIMMU</name>
<evidence type="ECO:0000313" key="1">
    <source>
        <dbReference type="EMBL" id="MDC2830177.1"/>
    </source>
</evidence>
<dbReference type="AlphaFoldDB" id="A0AAJ1HV89"/>
<dbReference type="RefSeq" id="WP_272209264.1">
    <property type="nucleotide sequence ID" value="NZ_JAQOMV010000032.1"/>
</dbReference>
<organism evidence="1 2">
    <name type="scientific">Limosilactobacillus mucosae</name>
    <name type="common">Lactobacillus mucosae</name>
    <dbReference type="NCBI Taxonomy" id="97478"/>
    <lineage>
        <taxon>Bacteria</taxon>
        <taxon>Bacillati</taxon>
        <taxon>Bacillota</taxon>
        <taxon>Bacilli</taxon>
        <taxon>Lactobacillales</taxon>
        <taxon>Lactobacillaceae</taxon>
        <taxon>Limosilactobacillus</taxon>
    </lineage>
</organism>
<proteinExistence type="predicted"/>